<dbReference type="EMBL" id="ML170183">
    <property type="protein sequence ID" value="TDL21081.1"/>
    <property type="molecule type" value="Genomic_DNA"/>
</dbReference>
<reference evidence="2 3" key="1">
    <citation type="submission" date="2018-06" db="EMBL/GenBank/DDBJ databases">
        <title>A transcriptomic atlas of mushroom development highlights an independent origin of complex multicellularity.</title>
        <authorList>
            <consortium name="DOE Joint Genome Institute"/>
            <person name="Krizsan K."/>
            <person name="Almasi E."/>
            <person name="Merenyi Z."/>
            <person name="Sahu N."/>
            <person name="Viragh M."/>
            <person name="Koszo T."/>
            <person name="Mondo S."/>
            <person name="Kiss B."/>
            <person name="Balint B."/>
            <person name="Kues U."/>
            <person name="Barry K."/>
            <person name="Hegedus J.C."/>
            <person name="Henrissat B."/>
            <person name="Johnson J."/>
            <person name="Lipzen A."/>
            <person name="Ohm R."/>
            <person name="Nagy I."/>
            <person name="Pangilinan J."/>
            <person name="Yan J."/>
            <person name="Xiong Y."/>
            <person name="Grigoriev I.V."/>
            <person name="Hibbett D.S."/>
            <person name="Nagy L.G."/>
        </authorList>
    </citation>
    <scope>NUCLEOTIDE SEQUENCE [LARGE SCALE GENOMIC DNA]</scope>
    <source>
        <strain evidence="2 3">SZMC22713</strain>
    </source>
</reference>
<dbReference type="Proteomes" id="UP000294933">
    <property type="component" value="Unassembled WGS sequence"/>
</dbReference>
<keyword evidence="3" id="KW-1185">Reference proteome</keyword>
<feature type="compositionally biased region" description="Basic residues" evidence="1">
    <location>
        <begin position="18"/>
        <end position="28"/>
    </location>
</feature>
<feature type="region of interest" description="Disordered" evidence="1">
    <location>
        <begin position="1"/>
        <end position="30"/>
    </location>
</feature>
<evidence type="ECO:0000256" key="1">
    <source>
        <dbReference type="SAM" id="MobiDB-lite"/>
    </source>
</evidence>
<evidence type="ECO:0000313" key="2">
    <source>
        <dbReference type="EMBL" id="TDL21081.1"/>
    </source>
</evidence>
<feature type="compositionally biased region" description="Polar residues" evidence="1">
    <location>
        <begin position="79"/>
        <end position="90"/>
    </location>
</feature>
<evidence type="ECO:0000313" key="3">
    <source>
        <dbReference type="Proteomes" id="UP000294933"/>
    </source>
</evidence>
<dbReference type="VEuPathDB" id="FungiDB:BD410DRAFT_899127"/>
<sequence>MRSGRWVGVGIWPSRSNSSKKKLRSRTRATRDVKGIRYEDIQARDFLEKDVHAPLEDEEVDAFDGQSHPFDEQEDLDPNQDQTLQRNENQFLEAPQPSREPTRTALFSSHTTPAPAPAKRPTMTPAPTIFSSTASSYNFDGEEEVYDSARLFTGEASILPPQARHVPRRRPRLPNLRVREDIPTRGGERLEDTGHERADSDVIIPLPLSTLPNTNEECRGVDTYTAFPTHAARHSTHSRSRSRSLRPVKPTRPSPAPLSPPLLSSLPLEPGNDLSPGCLFRLPCDA</sequence>
<dbReference type="AlphaFoldDB" id="A0A4Y7Q175"/>
<name>A0A4Y7Q175_9AGAM</name>
<gene>
    <name evidence="2" type="ORF">BD410DRAFT_899127</name>
</gene>
<feature type="compositionally biased region" description="Basic and acidic residues" evidence="1">
    <location>
        <begin position="43"/>
        <end position="55"/>
    </location>
</feature>
<accession>A0A4Y7Q175</accession>
<feature type="compositionally biased region" description="Basic residues" evidence="1">
    <location>
        <begin position="231"/>
        <end position="246"/>
    </location>
</feature>
<feature type="compositionally biased region" description="Low complexity" evidence="1">
    <location>
        <begin position="261"/>
        <end position="270"/>
    </location>
</feature>
<proteinExistence type="predicted"/>
<dbReference type="STRING" id="50990.A0A4Y7Q175"/>
<organism evidence="2 3">
    <name type="scientific">Rickenella mellea</name>
    <dbReference type="NCBI Taxonomy" id="50990"/>
    <lineage>
        <taxon>Eukaryota</taxon>
        <taxon>Fungi</taxon>
        <taxon>Dikarya</taxon>
        <taxon>Basidiomycota</taxon>
        <taxon>Agaricomycotina</taxon>
        <taxon>Agaricomycetes</taxon>
        <taxon>Hymenochaetales</taxon>
        <taxon>Rickenellaceae</taxon>
        <taxon>Rickenella</taxon>
    </lineage>
</organism>
<protein>
    <submittedName>
        <fullName evidence="2">Uncharacterized protein</fullName>
    </submittedName>
</protein>
<feature type="region of interest" description="Disordered" evidence="1">
    <location>
        <begin position="229"/>
        <end position="273"/>
    </location>
</feature>
<feature type="compositionally biased region" description="Pro residues" evidence="1">
    <location>
        <begin position="250"/>
        <end position="260"/>
    </location>
</feature>
<feature type="region of interest" description="Disordered" evidence="1">
    <location>
        <begin position="43"/>
        <end position="127"/>
    </location>
</feature>
<feature type="compositionally biased region" description="Low complexity" evidence="1">
    <location>
        <begin position="111"/>
        <end position="127"/>
    </location>
</feature>